<dbReference type="CDD" id="cd02892">
    <property type="entry name" value="SQCY_1"/>
    <property type="match status" value="1"/>
</dbReference>
<comment type="caution">
    <text evidence="7">The sequence shown here is derived from an EMBL/GenBank/DDBJ whole genome shotgun (WGS) entry which is preliminary data.</text>
</comment>
<feature type="transmembrane region" description="Helical" evidence="4">
    <location>
        <begin position="608"/>
        <end position="631"/>
    </location>
</feature>
<dbReference type="PANTHER" id="PTHR11764">
    <property type="entry name" value="TERPENE CYCLASE/MUTASE FAMILY MEMBER"/>
    <property type="match status" value="1"/>
</dbReference>
<name>A0ABC8T2J9_9AQUA</name>
<proteinExistence type="inferred from homology"/>
<keyword evidence="3" id="KW-0413">Isomerase</keyword>
<feature type="domain" description="Squalene cyclase C-terminal" evidence="5">
    <location>
        <begin position="414"/>
        <end position="753"/>
    </location>
</feature>
<dbReference type="SUPFAM" id="SSF48239">
    <property type="entry name" value="Terpenoid cyclases/Protein prenyltransferases"/>
    <property type="match status" value="2"/>
</dbReference>
<evidence type="ECO:0000259" key="5">
    <source>
        <dbReference type="Pfam" id="PF13243"/>
    </source>
</evidence>
<evidence type="ECO:0000313" key="7">
    <source>
        <dbReference type="EMBL" id="CAK9162315.1"/>
    </source>
</evidence>
<dbReference type="InterPro" id="IPR032696">
    <property type="entry name" value="SQ_cyclase_C"/>
</dbReference>
<keyword evidence="4" id="KW-0472">Membrane</keyword>
<keyword evidence="2" id="KW-0677">Repeat</keyword>
<dbReference type="InterPro" id="IPR008930">
    <property type="entry name" value="Terpenoid_cyclase/PrenylTrfase"/>
</dbReference>
<evidence type="ECO:0000259" key="6">
    <source>
        <dbReference type="Pfam" id="PF13249"/>
    </source>
</evidence>
<dbReference type="PANTHER" id="PTHR11764:SF71">
    <property type="entry name" value="TERPENE CYCLASE_MUTASE FAMILY MEMBER"/>
    <property type="match status" value="1"/>
</dbReference>
<dbReference type="InterPro" id="IPR002365">
    <property type="entry name" value="Terpene_synthase_CS"/>
</dbReference>
<sequence>MWKLKIAEGKGPYLYSTNNFVGRQIWEYDPEAGTPEERAEVEKARETFLKNKKQGIHPCGDLLMRMQMKKENGIDLLSIPPVRLGEKEEVTYEAVTTTVRKAVRLLRALQAKDGHWPAENAGVNFFSPPLMISLYISGAINTVLTPHHKKELVRWLYNHQNDDGGWGFYIEGHSTMIGSALSYVMLRILGEGPDDGDGAIARGRKWILDHGGATGIPSWGKTYLAVLGVYEWDGCNPLTPEFWLFPSFLPYHPAKMWCYCRTTYMPMSYLYGRKYHGPLTDLVLQLRQEIHPKPYHEINWNKARHDCCKEDLYYQHTFIQDLLWDTLNYVTEPLMKFWPFTKLRERALRKAIKYMRYGSTESRYITIGCVEKSLQMMCWWAEDPNCEEFKYHLARVPDYLWIAEDGMTMQSFGSQIWDATLATQAILASNMEEEYGDSLKKAHFYIKESQCKENPAGDYTAMNRYFTKGSWTFSDQDQGWVVSDCTAEALKCLLVLSQMPQEIAGEKADVQRLYDAVNVLLYLQSPESGGFAIWEPPVPLPALQVLNPSEVFADIVVEKEHLENTGCIIQALLAFKRLYPGHREKEIEISVAKAAQFLEDKQYPDGSWYGYWGICFLYGTCFVLGGLVAVGKTYDNCPAVRKAVHFYLSTQNEEGGWGESLESCPSMKYIPLEGNRTNIAQTAWAMMGLMYAGQAERDPTPLHRAAKLLINAQMDDGDFPQQEILGVYMKNCMLHYAEYRSYFPLWALGEYRRRLWSPSQNV</sequence>
<comment type="similarity">
    <text evidence="1 3">Belongs to the terpene cyclase/mutase family.</text>
</comment>
<dbReference type="SFLD" id="SFLDG01016">
    <property type="entry name" value="Prenyltransferase_Like_2"/>
    <property type="match status" value="1"/>
</dbReference>
<feature type="domain" description="Squalene cyclase N-terminal" evidence="6">
    <location>
        <begin position="100"/>
        <end position="356"/>
    </location>
</feature>
<dbReference type="PROSITE" id="PS01074">
    <property type="entry name" value="TERPENE_SYNTHASES"/>
    <property type="match status" value="1"/>
</dbReference>
<accession>A0ABC8T2J9</accession>
<dbReference type="EC" id="5.4.99.-" evidence="3"/>
<evidence type="ECO:0000256" key="1">
    <source>
        <dbReference type="ARBA" id="ARBA00009755"/>
    </source>
</evidence>
<dbReference type="Pfam" id="PF13249">
    <property type="entry name" value="SQHop_cyclase_N"/>
    <property type="match status" value="1"/>
</dbReference>
<dbReference type="GO" id="GO:0016853">
    <property type="term" value="F:isomerase activity"/>
    <property type="evidence" value="ECO:0007669"/>
    <property type="project" value="UniProtKB-KW"/>
</dbReference>
<dbReference type="InterPro" id="IPR032697">
    <property type="entry name" value="SQ_cyclase_N"/>
</dbReference>
<dbReference type="Gene3D" id="1.50.10.20">
    <property type="match status" value="2"/>
</dbReference>
<keyword evidence="4" id="KW-0812">Transmembrane</keyword>
<gene>
    <name evidence="7" type="ORF">ILEXP_LOCUS31179</name>
</gene>
<dbReference type="Proteomes" id="UP001642360">
    <property type="component" value="Unassembled WGS sequence"/>
</dbReference>
<dbReference type="EMBL" id="CAUOFW020003836">
    <property type="protein sequence ID" value="CAK9162315.1"/>
    <property type="molecule type" value="Genomic_DNA"/>
</dbReference>
<evidence type="ECO:0000313" key="8">
    <source>
        <dbReference type="Proteomes" id="UP001642360"/>
    </source>
</evidence>
<protein>
    <recommendedName>
        <fullName evidence="3">Terpene cyclase/mutase family member</fullName>
        <ecNumber evidence="3">5.4.99.-</ecNumber>
    </recommendedName>
</protein>
<reference evidence="7 8" key="1">
    <citation type="submission" date="2024-02" db="EMBL/GenBank/DDBJ databases">
        <authorList>
            <person name="Vignale AGUSTIN F."/>
            <person name="Sosa J E."/>
            <person name="Modenutti C."/>
        </authorList>
    </citation>
    <scope>NUCLEOTIDE SEQUENCE [LARGE SCALE GENOMIC DNA]</scope>
</reference>
<keyword evidence="4" id="KW-1133">Transmembrane helix</keyword>
<evidence type="ECO:0000256" key="2">
    <source>
        <dbReference type="ARBA" id="ARBA00022737"/>
    </source>
</evidence>
<dbReference type="AlphaFoldDB" id="A0ABC8T2J9"/>
<dbReference type="FunFam" id="1.50.10.20:FF:000011">
    <property type="entry name" value="Terpene cyclase/mutase family member"/>
    <property type="match status" value="1"/>
</dbReference>
<evidence type="ECO:0000256" key="4">
    <source>
        <dbReference type="SAM" id="Phobius"/>
    </source>
</evidence>
<dbReference type="NCBIfam" id="TIGR01787">
    <property type="entry name" value="squalene_cyclas"/>
    <property type="match status" value="1"/>
</dbReference>
<dbReference type="Pfam" id="PF13243">
    <property type="entry name" value="SQHop_cyclase_C"/>
    <property type="match status" value="1"/>
</dbReference>
<organism evidence="7 8">
    <name type="scientific">Ilex paraguariensis</name>
    <name type="common">yerba mate</name>
    <dbReference type="NCBI Taxonomy" id="185542"/>
    <lineage>
        <taxon>Eukaryota</taxon>
        <taxon>Viridiplantae</taxon>
        <taxon>Streptophyta</taxon>
        <taxon>Embryophyta</taxon>
        <taxon>Tracheophyta</taxon>
        <taxon>Spermatophyta</taxon>
        <taxon>Magnoliopsida</taxon>
        <taxon>eudicotyledons</taxon>
        <taxon>Gunneridae</taxon>
        <taxon>Pentapetalae</taxon>
        <taxon>asterids</taxon>
        <taxon>campanulids</taxon>
        <taxon>Aquifoliales</taxon>
        <taxon>Aquifoliaceae</taxon>
        <taxon>Ilex</taxon>
    </lineage>
</organism>
<keyword evidence="8" id="KW-1185">Reference proteome</keyword>
<dbReference type="InterPro" id="IPR018333">
    <property type="entry name" value="Squalene_cyclase"/>
</dbReference>
<evidence type="ECO:0000256" key="3">
    <source>
        <dbReference type="RuleBase" id="RU362003"/>
    </source>
</evidence>